<evidence type="ECO:0000256" key="1">
    <source>
        <dbReference type="ARBA" id="ARBA00006308"/>
    </source>
</evidence>
<keyword evidence="9" id="KW-1185">Reference proteome</keyword>
<evidence type="ECO:0000313" key="9">
    <source>
        <dbReference type="Proteomes" id="UP001314263"/>
    </source>
</evidence>
<proteinExistence type="inferred from homology"/>
<comment type="function">
    <text evidence="4">Acts as a regulatory subunit of the 26S proteasome which is involved in the ATP-dependent degradation of ubiquitinated proteins.</text>
</comment>
<dbReference type="InterPro" id="IPR048570">
    <property type="entry name" value="PSMD1_RPN2_N"/>
</dbReference>
<evidence type="ECO:0000256" key="5">
    <source>
        <dbReference type="SAM" id="MobiDB-lite"/>
    </source>
</evidence>
<dbReference type="EMBL" id="CAUYUE010000006">
    <property type="protein sequence ID" value="CAK0781330.1"/>
    <property type="molecule type" value="Genomic_DNA"/>
</dbReference>
<accession>A0AAV1I4U9</accession>
<comment type="subunit">
    <text evidence="4">Component of the 19S regulatory particle (RP/PA700) base subcomplex of the 26S proteasome. The 26S proteasome is composed of a core protease (CP), known as the 20S proteasome, capped at one or both ends by the 19S regulatory particle (RP/PA700).</text>
</comment>
<dbReference type="PANTHER" id="PTHR10943:SF2">
    <property type="entry name" value="26S PROTEASOME NON-ATPASE REGULATORY SUBUNIT 1"/>
    <property type="match status" value="1"/>
</dbReference>
<dbReference type="GO" id="GO:0030234">
    <property type="term" value="F:enzyme regulator activity"/>
    <property type="evidence" value="ECO:0007669"/>
    <property type="project" value="UniProtKB-UniRule"/>
</dbReference>
<evidence type="ECO:0000313" key="8">
    <source>
        <dbReference type="EMBL" id="CAK0781330.1"/>
    </source>
</evidence>
<feature type="domain" description="26S proteasome regulatory subunit RPN2 C-terminal" evidence="6">
    <location>
        <begin position="824"/>
        <end position="988"/>
    </location>
</feature>
<feature type="compositionally biased region" description="Basic and acidic residues" evidence="5">
    <location>
        <begin position="908"/>
        <end position="928"/>
    </location>
</feature>
<feature type="region of interest" description="Disordered" evidence="5">
    <location>
        <begin position="279"/>
        <end position="305"/>
    </location>
</feature>
<organism evidence="8 9">
    <name type="scientific">Coccomyxa viridis</name>
    <dbReference type="NCBI Taxonomy" id="1274662"/>
    <lineage>
        <taxon>Eukaryota</taxon>
        <taxon>Viridiplantae</taxon>
        <taxon>Chlorophyta</taxon>
        <taxon>core chlorophytes</taxon>
        <taxon>Trebouxiophyceae</taxon>
        <taxon>Trebouxiophyceae incertae sedis</taxon>
        <taxon>Coccomyxaceae</taxon>
        <taxon>Coccomyxa</taxon>
    </lineage>
</organism>
<dbReference type="Pfam" id="PF21505">
    <property type="entry name" value="RPN2_N"/>
    <property type="match status" value="1"/>
</dbReference>
<dbReference type="InterPro" id="IPR016642">
    <property type="entry name" value="26S_Psome_Rpn2"/>
</dbReference>
<evidence type="ECO:0000256" key="4">
    <source>
        <dbReference type="PIRNR" id="PIRNR015947"/>
    </source>
</evidence>
<feature type="region of interest" description="Disordered" evidence="5">
    <location>
        <begin position="985"/>
        <end position="1041"/>
    </location>
</feature>
<dbReference type="GO" id="GO:0005634">
    <property type="term" value="C:nucleus"/>
    <property type="evidence" value="ECO:0007669"/>
    <property type="project" value="TreeGrafter"/>
</dbReference>
<protein>
    <recommendedName>
        <fullName evidence="4">26S proteasome non-ATPase regulatory subunit 1 homolog</fullName>
    </recommendedName>
</protein>
<feature type="compositionally biased region" description="Low complexity" evidence="5">
    <location>
        <begin position="336"/>
        <end position="349"/>
    </location>
</feature>
<name>A0AAV1I4U9_9CHLO</name>
<comment type="similarity">
    <text evidence="1 4">Belongs to the proteasome subunit S1 family.</text>
</comment>
<evidence type="ECO:0000259" key="7">
    <source>
        <dbReference type="Pfam" id="PF21505"/>
    </source>
</evidence>
<feature type="domain" description="26S proteasome non-ATPase regulatory subunit 1/RPN2 N-terminal" evidence="7">
    <location>
        <begin position="9"/>
        <end position="276"/>
    </location>
</feature>
<comment type="caution">
    <text evidence="8">The sequence shown here is derived from an EMBL/GenBank/DDBJ whole genome shotgun (WGS) entry which is preliminary data.</text>
</comment>
<feature type="compositionally biased region" description="Basic and acidic residues" evidence="5">
    <location>
        <begin position="879"/>
        <end position="891"/>
    </location>
</feature>
<keyword evidence="3 4" id="KW-0647">Proteasome</keyword>
<dbReference type="InterPro" id="IPR002015">
    <property type="entry name" value="Proteasome/cyclosome_rpt"/>
</dbReference>
<dbReference type="GO" id="GO:0043161">
    <property type="term" value="P:proteasome-mediated ubiquitin-dependent protein catabolic process"/>
    <property type="evidence" value="ECO:0007669"/>
    <property type="project" value="TreeGrafter"/>
</dbReference>
<dbReference type="Pfam" id="PF01851">
    <property type="entry name" value="PC_rep"/>
    <property type="match status" value="2"/>
</dbReference>
<sequence>MAVAVQPSSAANLLALLKEDDDALKLYALQSLNKVVHEFWFQIASAIANVEAFYEDEEFSHRELAALVASKVFYHLGELDDALSYALGAGKLFDINEPSEYVQSTLDKCIDQYVELRNRPVEGDKPEAIDERLAAIIERLFERCFRDGQYEQGVGIALESRRLDKLEEAVHRAPDTVIILRYALRVCQRVVASKDFRLQVLRLLIKLYESVEKPDWVSISQCLLLLDDAPEVAKVLERLLKGSEDDVLLAYQLSFDFFENDSQAFNFKVTELLEQSAPKRPAPLPAEPNGHAAPSGQAHDLPNGDAFSAAAAAPAAAAAAAQNGAAAHADDMETDGPPGAAAPASTGPALKPEEERYLERFERLKGILDGTASISHYLEFLYSHNHADLQILKSVKAASEVRNSVSHSAIIFANALMHCGTTVDSFLRDNLDWLSRATNWAKFSATAGLGVIHRGHLAEGRNLMRPYLPRDGISGSPYSEGGALYALGLMYSSYDQANKAFLLQSLRDSSSEVTQHGACMGLGLAALGSADEEVTEEVKNVLYTDSAVAGEAAGIALGLVNVGTASEKTQELLTYAHDTQHEKIIRGISLGLALMMYGQEEGSDGLTESMIHDQDPILRYGGMFVIGMAYRGTANNGMLQKLLHYAVSDVSDDVRRAAVLNLGFLLLGVPDQCPPIVSLLSESYNPHVRYGAAMAVGVSCAGTGMRAALDLLSPLLTDAVDFVRQGALIANALVLMQQPESKVGAFRKRLEKVVGDKHEEVMGRMGAIMATGLLDAGGRNVTVGLRSASGYFRRTSCVGMMLFLQYWYWYPLSYCLSLALQPSALIGLNADLKLPKMQVACKCKPSLFAYPKPVTAESSKVAVKVNKAVLSTTVRAKKREADKKAAEKAEDGNGNAAGPSDEPAAMETDQKEGAAEAGKEGEEAEAVKPKVPEALSHTLDNPSRVTPAQQKFVAYDEASRWRPIHGSRPVTGIIIFKDLQPDKEVELVSSSTAAETPAPAQPSEGQPEAAAPAQVAPAAPAASNDDEPPPPEPFEYTPGGH</sequence>
<dbReference type="Gene3D" id="1.25.10.10">
    <property type="entry name" value="Leucine-rich Repeat Variant"/>
    <property type="match status" value="1"/>
</dbReference>
<dbReference type="PIRSF" id="PIRSF015947">
    <property type="entry name" value="26S_Psome_Rpn2"/>
    <property type="match status" value="1"/>
</dbReference>
<gene>
    <name evidence="8" type="ORF">CVIRNUC_005346</name>
</gene>
<feature type="region of interest" description="Disordered" evidence="5">
    <location>
        <begin position="876"/>
        <end position="928"/>
    </location>
</feature>
<keyword evidence="2" id="KW-0677">Repeat</keyword>
<dbReference type="InterPro" id="IPR040623">
    <property type="entry name" value="RPN2_C"/>
</dbReference>
<dbReference type="InterPro" id="IPR011989">
    <property type="entry name" value="ARM-like"/>
</dbReference>
<dbReference type="FunFam" id="1.25.10.10:FF:000017">
    <property type="entry name" value="26S proteasome non-ATPase regulatory subunit 1"/>
    <property type="match status" value="1"/>
</dbReference>
<dbReference type="GO" id="GO:0008540">
    <property type="term" value="C:proteasome regulatory particle, base subcomplex"/>
    <property type="evidence" value="ECO:0007669"/>
    <property type="project" value="UniProtKB-UniRule"/>
</dbReference>
<evidence type="ECO:0000256" key="3">
    <source>
        <dbReference type="ARBA" id="ARBA00022942"/>
    </source>
</evidence>
<dbReference type="PANTHER" id="PTHR10943">
    <property type="entry name" value="26S PROTEASOME NON-ATPASE REGULATORY SUBUNIT"/>
    <property type="match status" value="1"/>
</dbReference>
<feature type="region of interest" description="Disordered" evidence="5">
    <location>
        <begin position="324"/>
        <end position="351"/>
    </location>
</feature>
<evidence type="ECO:0000259" key="6">
    <source>
        <dbReference type="Pfam" id="PF18004"/>
    </source>
</evidence>
<dbReference type="Pfam" id="PF13646">
    <property type="entry name" value="HEAT_2"/>
    <property type="match status" value="1"/>
</dbReference>
<reference evidence="8 9" key="1">
    <citation type="submission" date="2023-10" db="EMBL/GenBank/DDBJ databases">
        <authorList>
            <person name="Maclean D."/>
            <person name="Macfadyen A."/>
        </authorList>
    </citation>
    <scope>NUCLEOTIDE SEQUENCE [LARGE SCALE GENOMIC DNA]</scope>
</reference>
<dbReference type="SUPFAM" id="SSF48371">
    <property type="entry name" value="ARM repeat"/>
    <property type="match status" value="1"/>
</dbReference>
<dbReference type="Proteomes" id="UP001314263">
    <property type="component" value="Unassembled WGS sequence"/>
</dbReference>
<dbReference type="InterPro" id="IPR016024">
    <property type="entry name" value="ARM-type_fold"/>
</dbReference>
<dbReference type="GO" id="GO:0042176">
    <property type="term" value="P:regulation of protein catabolic process"/>
    <property type="evidence" value="ECO:0007669"/>
    <property type="project" value="UniProtKB-UniRule"/>
</dbReference>
<dbReference type="AlphaFoldDB" id="A0AAV1I4U9"/>
<feature type="compositionally biased region" description="Low complexity" evidence="5">
    <location>
        <begin position="989"/>
        <end position="1023"/>
    </location>
</feature>
<dbReference type="Pfam" id="PF18004">
    <property type="entry name" value="RPN2_C"/>
    <property type="match status" value="1"/>
</dbReference>
<dbReference type="GO" id="GO:0034515">
    <property type="term" value="C:proteasome storage granule"/>
    <property type="evidence" value="ECO:0007669"/>
    <property type="project" value="TreeGrafter"/>
</dbReference>
<evidence type="ECO:0000256" key="2">
    <source>
        <dbReference type="ARBA" id="ARBA00022737"/>
    </source>
</evidence>